<protein>
    <recommendedName>
        <fullName evidence="2">FIMAH domain-containing protein</fullName>
    </recommendedName>
</protein>
<proteinExistence type="predicted"/>
<evidence type="ECO:0000259" key="2">
    <source>
        <dbReference type="Pfam" id="PF22888"/>
    </source>
</evidence>
<gene>
    <name evidence="3" type="ORF">FE784_24065</name>
</gene>
<evidence type="ECO:0000256" key="1">
    <source>
        <dbReference type="SAM" id="SignalP"/>
    </source>
</evidence>
<dbReference type="AlphaFoldDB" id="A0A5C4T4N3"/>
<dbReference type="Pfam" id="PF22888">
    <property type="entry name" value="FIMAH"/>
    <property type="match status" value="1"/>
</dbReference>
<dbReference type="Gene3D" id="2.115.10.10">
    <property type="entry name" value="Tachylectin 2"/>
    <property type="match status" value="1"/>
</dbReference>
<dbReference type="Gene3D" id="2.130.10.10">
    <property type="entry name" value="YVTN repeat-like/Quinoprotein amine dehydrogenase"/>
    <property type="match status" value="1"/>
</dbReference>
<feature type="signal peptide" evidence="1">
    <location>
        <begin position="1"/>
        <end position="28"/>
    </location>
</feature>
<dbReference type="Proteomes" id="UP000307943">
    <property type="component" value="Unassembled WGS sequence"/>
</dbReference>
<dbReference type="Gene3D" id="2.60.120.260">
    <property type="entry name" value="Galactose-binding domain-like"/>
    <property type="match status" value="1"/>
</dbReference>
<accession>A0A5C4T4N3</accession>
<feature type="chain" id="PRO_5039511479" description="FIMAH domain-containing protein" evidence="1">
    <location>
        <begin position="29"/>
        <end position="925"/>
    </location>
</feature>
<dbReference type="EMBL" id="VDCQ01000039">
    <property type="protein sequence ID" value="TNJ63670.1"/>
    <property type="molecule type" value="Genomic_DNA"/>
</dbReference>
<dbReference type="SUPFAM" id="SSF63825">
    <property type="entry name" value="YWTD domain"/>
    <property type="match status" value="1"/>
</dbReference>
<keyword evidence="1" id="KW-0732">Signal</keyword>
<sequence length="925" mass="99460">MFDKTKLRIVAVCSLCMLLCFVSAFGTARVGNAGSSTVPVYNAGFEEPAAGGDVPGWRQTYGQGVAAAVYGISNAVKFEGSSSLRIDDGTASAALGVESSTFPVVGGLGYNASAMLLVERSVIAIYMQFYNAAGVRVGFAYQSVSDTGGQWVKGETLGVAPPDAVSGAVMLYSSAGGLGAGYADDVQVEVRQMGTFENLGSPLLSVINNGSAIGTDGQGNDVIYAVIKGGNDSTAFVMIDPVTAEVVKSIAMPGVNGAWAVLAASDGTLYVGTYHNGRLYRHVPGSHTLDDLGRLGQETHVFDLVEGKDGLIYAGTYPNAHVYEYDPATAQIRDIGRIDPVEHYVRSLAYAPETDTLYAGAGGQTARLYAIDTATGAKRELLAGLLPQQHADYQFPYAMGYGLGKLLIKMNKPDHLLVIDTATETVDYFDPDGGIGLGSSKVATMPGDLQHIYFGGYQLRSYNADTGAIALEFADPGMRAFNFQDAKFVQLNDPAWPGYTMLASGDGGQIMRFNPTTKQTSLQRVMNAGAPTLIRSLHGAPDGKVYAGAYMMGFGGYDPQTGTFIQNREFGQAETIASLGDDVYVGIYGNARIFRYDPSSPWTSGSNPRMLFELVGDGQDRPFAIAGDESSGKLYIGTVPGYGSLSGALTVYDIVTKQRQVFRNIVSNQSVVSVVYKDGFIYGGTTIYGGLGTSGPTETSGKLFVFDTATNTKVFEIAPAPGRKAVSGLLAGPDGLIWGVAEDYIFKFDPVTRQIVYNQVKLGRYGANSTVWADAFLVLGKDGNVYGTNVGKRFFRIDPDTMEFVLIKNGAGNYLTQDSDGNLYMSNDADLWKYTLPAEEETISAFLRRASLAGQIPTPVRMQLTNSFRQAVHHHEERRNEQAIKHLRDFLKHLHNKAFESSVLPEAKWPLDERIRTLIAEWEKQ</sequence>
<name>A0A5C4T4N3_9BACL</name>
<dbReference type="PANTHER" id="PTHR40274">
    <property type="entry name" value="VIRGINIAMYCIN B LYASE"/>
    <property type="match status" value="1"/>
</dbReference>
<dbReference type="SUPFAM" id="SSF75011">
    <property type="entry name" value="3-carboxy-cis,cis-mucoante lactonizing enzyme"/>
    <property type="match status" value="1"/>
</dbReference>
<comment type="caution">
    <text evidence="3">The sequence shown here is derived from an EMBL/GenBank/DDBJ whole genome shotgun (WGS) entry which is preliminary data.</text>
</comment>
<evidence type="ECO:0000313" key="3">
    <source>
        <dbReference type="EMBL" id="TNJ63670.1"/>
    </source>
</evidence>
<dbReference type="InterPro" id="IPR051344">
    <property type="entry name" value="Vgb"/>
</dbReference>
<dbReference type="InterPro" id="IPR015943">
    <property type="entry name" value="WD40/YVTN_repeat-like_dom_sf"/>
</dbReference>
<dbReference type="RefSeq" id="WP_139604810.1">
    <property type="nucleotide sequence ID" value="NZ_VDCQ01000039.1"/>
</dbReference>
<dbReference type="InterPro" id="IPR054470">
    <property type="entry name" value="FIMAH_dom"/>
</dbReference>
<reference evidence="3 4" key="1">
    <citation type="submission" date="2019-05" db="EMBL/GenBank/DDBJ databases">
        <title>We sequenced the genome of Paenibacillus hemerocallicola KCTC 33185 for further insight into its adaptation and study the phylogeny of Paenibacillus.</title>
        <authorList>
            <person name="Narsing Rao M.P."/>
        </authorList>
    </citation>
    <scope>NUCLEOTIDE SEQUENCE [LARGE SCALE GENOMIC DNA]</scope>
    <source>
        <strain evidence="3 4">KCTC 33185</strain>
    </source>
</reference>
<dbReference type="OrthoDB" id="2489803at2"/>
<evidence type="ECO:0000313" key="4">
    <source>
        <dbReference type="Proteomes" id="UP000307943"/>
    </source>
</evidence>
<keyword evidence="4" id="KW-1185">Reference proteome</keyword>
<dbReference type="PANTHER" id="PTHR40274:SF3">
    <property type="entry name" value="VIRGINIAMYCIN B LYASE"/>
    <property type="match status" value="1"/>
</dbReference>
<organism evidence="3 4">
    <name type="scientific">Paenibacillus hemerocallicola</name>
    <dbReference type="NCBI Taxonomy" id="1172614"/>
    <lineage>
        <taxon>Bacteria</taxon>
        <taxon>Bacillati</taxon>
        <taxon>Bacillota</taxon>
        <taxon>Bacilli</taxon>
        <taxon>Bacillales</taxon>
        <taxon>Paenibacillaceae</taxon>
        <taxon>Paenibacillus</taxon>
    </lineage>
</organism>
<feature type="domain" description="FIMAH" evidence="2">
    <location>
        <begin position="842"/>
        <end position="920"/>
    </location>
</feature>